<evidence type="ECO:0000259" key="6">
    <source>
        <dbReference type="PROSITE" id="PS50109"/>
    </source>
</evidence>
<dbReference type="AlphaFoldDB" id="F9Z644"/>
<dbReference type="InterPro" id="IPR004358">
    <property type="entry name" value="Sig_transdc_His_kin-like_C"/>
</dbReference>
<feature type="transmembrane region" description="Helical" evidence="5">
    <location>
        <begin position="12"/>
        <end position="31"/>
    </location>
</feature>
<dbReference type="BioCyc" id="OSPL709991:G1GRN-542-MONOMER"/>
<feature type="transmembrane region" description="Helical" evidence="5">
    <location>
        <begin position="186"/>
        <end position="213"/>
    </location>
</feature>
<dbReference type="KEGG" id="osp:Odosp_0539"/>
<proteinExistence type="predicted"/>
<dbReference type="Gene3D" id="3.30.565.10">
    <property type="entry name" value="Histidine kinase-like ATPase, C-terminal domain"/>
    <property type="match status" value="1"/>
</dbReference>
<evidence type="ECO:0000256" key="4">
    <source>
        <dbReference type="ARBA" id="ARBA00022777"/>
    </source>
</evidence>
<dbReference type="CDD" id="cd00075">
    <property type="entry name" value="HATPase"/>
    <property type="match status" value="1"/>
</dbReference>
<dbReference type="eggNOG" id="COG2205">
    <property type="taxonomic scope" value="Bacteria"/>
</dbReference>
<dbReference type="PANTHER" id="PTHR42878">
    <property type="entry name" value="TWO-COMPONENT HISTIDINE KINASE"/>
    <property type="match status" value="1"/>
</dbReference>
<evidence type="ECO:0000256" key="3">
    <source>
        <dbReference type="ARBA" id="ARBA00022679"/>
    </source>
</evidence>
<comment type="catalytic activity">
    <reaction evidence="1">
        <text>ATP + protein L-histidine = ADP + protein N-phospho-L-histidine.</text>
        <dbReference type="EC" id="2.7.13.3"/>
    </reaction>
</comment>
<evidence type="ECO:0000256" key="2">
    <source>
        <dbReference type="ARBA" id="ARBA00012438"/>
    </source>
</evidence>
<dbReference type="InterPro" id="IPR036890">
    <property type="entry name" value="HATPase_C_sf"/>
</dbReference>
<accession>F9Z644</accession>
<dbReference type="PRINTS" id="PR00344">
    <property type="entry name" value="BCTRLSENSOR"/>
</dbReference>
<evidence type="ECO:0000313" key="7">
    <source>
        <dbReference type="EMBL" id="ADY31623.1"/>
    </source>
</evidence>
<dbReference type="STRING" id="709991.Odosp_0539"/>
<evidence type="ECO:0000313" key="8">
    <source>
        <dbReference type="Proteomes" id="UP000006657"/>
    </source>
</evidence>
<dbReference type="EC" id="2.7.13.3" evidence="2"/>
<gene>
    <name evidence="7" type="ordered locus">Odosp_0539</name>
</gene>
<organism evidence="7 8">
    <name type="scientific">Odoribacter splanchnicus (strain ATCC 29572 / DSM 20712 / CIP 104287 / JCM 15291 / NCTC 10825 / 1651/6)</name>
    <name type="common">Bacteroides splanchnicus</name>
    <dbReference type="NCBI Taxonomy" id="709991"/>
    <lineage>
        <taxon>Bacteria</taxon>
        <taxon>Pseudomonadati</taxon>
        <taxon>Bacteroidota</taxon>
        <taxon>Bacteroidia</taxon>
        <taxon>Bacteroidales</taxon>
        <taxon>Odoribacteraceae</taxon>
        <taxon>Odoribacter</taxon>
    </lineage>
</organism>
<dbReference type="PANTHER" id="PTHR42878:SF14">
    <property type="entry name" value="OSMOLARITY TWO-COMPONENT SYSTEM PROTEIN SSK1"/>
    <property type="match status" value="1"/>
</dbReference>
<feature type="domain" description="Histidine kinase" evidence="6">
    <location>
        <begin position="232"/>
        <end position="445"/>
    </location>
</feature>
<dbReference type="GO" id="GO:0004673">
    <property type="term" value="F:protein histidine kinase activity"/>
    <property type="evidence" value="ECO:0007669"/>
    <property type="project" value="UniProtKB-EC"/>
</dbReference>
<dbReference type="InterPro" id="IPR050351">
    <property type="entry name" value="BphY/WalK/GraS-like"/>
</dbReference>
<dbReference type="HOGENOM" id="CLU_049874_0_0_10"/>
<keyword evidence="5" id="KW-0472">Membrane</keyword>
<dbReference type="GO" id="GO:0030295">
    <property type="term" value="F:protein kinase activator activity"/>
    <property type="evidence" value="ECO:0007669"/>
    <property type="project" value="TreeGrafter"/>
</dbReference>
<keyword evidence="5" id="KW-1133">Transmembrane helix</keyword>
<dbReference type="PROSITE" id="PS50109">
    <property type="entry name" value="HIS_KIN"/>
    <property type="match status" value="1"/>
</dbReference>
<dbReference type="SUPFAM" id="SSF55874">
    <property type="entry name" value="ATPase domain of HSP90 chaperone/DNA topoisomerase II/histidine kinase"/>
    <property type="match status" value="1"/>
</dbReference>
<sequence length="445" mass="51265">MKNNSIKTMGQMSVVLLICVLLGQGIWLYHVREIKLREFRESANEVLLNTTYKYLYDEGLNYAKNYRLTYGLTKDHHFFYWYYDNRKNMISIKSPDMVAELGKLVIYDCLSEHGLFDVFRLNELYINYLKEKGIIENPTLKVLNIEGKELLSTENFGKSSNSIMTLPIELGYENKHQLLATFELPFVFRALSGILWVELIFMIGFIFCLVWQWCSIRMTVRSARIQTMGMTHLEHELKKPLATMISVVNGILEGKDSVLCPRDTTKLTMVKARLMKMADITDTMLTSLKTSVLMINREVIDLKFEMEMTTEMFSLIRPYARVGYRIAEGLEYPCLDKIYFNYVVVNLVDNAIKYGGTHPVVKVDFYTIGDNYVLTVEDNGMGIAPKDQKQIFKQFYRVKNQQVTKTTGFGLGLTFVHKVVCAYGGSIRLESELGIGSKFTITIPQ</sequence>
<dbReference type="InterPro" id="IPR003594">
    <property type="entry name" value="HATPase_dom"/>
</dbReference>
<dbReference type="PaxDb" id="709991-Odosp_0539"/>
<dbReference type="GO" id="GO:0007234">
    <property type="term" value="P:osmosensory signaling via phosphorelay pathway"/>
    <property type="evidence" value="ECO:0007669"/>
    <property type="project" value="TreeGrafter"/>
</dbReference>
<dbReference type="SMART" id="SM00387">
    <property type="entry name" value="HATPase_c"/>
    <property type="match status" value="1"/>
</dbReference>
<dbReference type="InterPro" id="IPR005467">
    <property type="entry name" value="His_kinase_dom"/>
</dbReference>
<dbReference type="GO" id="GO:0000156">
    <property type="term" value="F:phosphorelay response regulator activity"/>
    <property type="evidence" value="ECO:0007669"/>
    <property type="project" value="TreeGrafter"/>
</dbReference>
<dbReference type="EMBL" id="CP002544">
    <property type="protein sequence ID" value="ADY31623.1"/>
    <property type="molecule type" value="Genomic_DNA"/>
</dbReference>
<name>F9Z644_ODOSD</name>
<evidence type="ECO:0000256" key="5">
    <source>
        <dbReference type="SAM" id="Phobius"/>
    </source>
</evidence>
<reference evidence="7 8" key="1">
    <citation type="journal article" date="2011" name="Stand. Genomic Sci.">
        <title>Complete genome sequence of Odoribacter splanchnicus type strain (1651/6).</title>
        <authorList>
            <consortium name="US DOE Joint Genome Institute (JGI-PGF)"/>
            <person name="Goker M."/>
            <person name="Gronow S."/>
            <person name="Zeytun A."/>
            <person name="Nolan M."/>
            <person name="Lucas S."/>
            <person name="Lapidus A."/>
            <person name="Hammon N."/>
            <person name="Deshpande S."/>
            <person name="Cheng J.F."/>
            <person name="Pitluck S."/>
            <person name="Liolios K."/>
            <person name="Pagani I."/>
            <person name="Ivanova N."/>
            <person name="Mavromatis K."/>
            <person name="Ovchinikova G."/>
            <person name="Pati A."/>
            <person name="Tapia R."/>
            <person name="Han C."/>
            <person name="Goodwin L."/>
            <person name="Chen A."/>
            <person name="Palaniappan K."/>
            <person name="Land M."/>
            <person name="Hauser L."/>
            <person name="Jeffries C.D."/>
            <person name="Brambilla E.M."/>
            <person name="Rohde M."/>
            <person name="Detter J.C."/>
            <person name="Woyke T."/>
            <person name="Bristow J."/>
            <person name="Markowitz V."/>
            <person name="Hugenholtz P."/>
            <person name="Eisen J.A."/>
            <person name="Kyrpides N.C."/>
            <person name="Klenk H.P."/>
        </authorList>
    </citation>
    <scope>NUCLEOTIDE SEQUENCE [LARGE SCALE GENOMIC DNA]</scope>
    <source>
        <strain evidence="8">ATCC 29572 / DSM 20712 / JCM 15291 / NCTC 10825 / 1651/6</strain>
    </source>
</reference>
<keyword evidence="5" id="KW-0812">Transmembrane</keyword>
<keyword evidence="4 7" id="KW-0418">Kinase</keyword>
<keyword evidence="8" id="KW-1185">Reference proteome</keyword>
<dbReference type="Proteomes" id="UP000006657">
    <property type="component" value="Chromosome"/>
</dbReference>
<keyword evidence="3" id="KW-0808">Transferase</keyword>
<evidence type="ECO:0000256" key="1">
    <source>
        <dbReference type="ARBA" id="ARBA00000085"/>
    </source>
</evidence>
<protein>
    <recommendedName>
        <fullName evidence="2">histidine kinase</fullName>
        <ecNumber evidence="2">2.7.13.3</ecNumber>
    </recommendedName>
</protein>
<dbReference type="Pfam" id="PF02518">
    <property type="entry name" value="HATPase_c"/>
    <property type="match status" value="1"/>
</dbReference>